<dbReference type="Gene3D" id="1.10.10.60">
    <property type="entry name" value="Homeodomain-like"/>
    <property type="match status" value="1"/>
</dbReference>
<dbReference type="InterPro" id="IPR009057">
    <property type="entry name" value="Homeodomain-like_sf"/>
</dbReference>
<dbReference type="EMBL" id="JBHSFQ010000051">
    <property type="protein sequence ID" value="MFC4565890.1"/>
    <property type="molecule type" value="Genomic_DNA"/>
</dbReference>
<name>A0ABV9E6K8_9ACTN</name>
<evidence type="ECO:0000256" key="3">
    <source>
        <dbReference type="ARBA" id="ARBA00023163"/>
    </source>
</evidence>
<keyword evidence="6" id="KW-1185">Reference proteome</keyword>
<organism evidence="5 6">
    <name type="scientific">Nocardiopsis mangrovi</name>
    <dbReference type="NCBI Taxonomy" id="1179818"/>
    <lineage>
        <taxon>Bacteria</taxon>
        <taxon>Bacillati</taxon>
        <taxon>Actinomycetota</taxon>
        <taxon>Actinomycetes</taxon>
        <taxon>Streptosporangiales</taxon>
        <taxon>Nocardiopsidaceae</taxon>
        <taxon>Nocardiopsis</taxon>
    </lineage>
</organism>
<dbReference type="Proteomes" id="UP001595923">
    <property type="component" value="Unassembled WGS sequence"/>
</dbReference>
<evidence type="ECO:0000313" key="6">
    <source>
        <dbReference type="Proteomes" id="UP001595923"/>
    </source>
</evidence>
<accession>A0ABV9E6K8</accession>
<keyword evidence="2" id="KW-0238">DNA-binding</keyword>
<evidence type="ECO:0000313" key="5">
    <source>
        <dbReference type="EMBL" id="MFC4565890.1"/>
    </source>
</evidence>
<dbReference type="RefSeq" id="WP_378580281.1">
    <property type="nucleotide sequence ID" value="NZ_JBHSFQ010000051.1"/>
</dbReference>
<dbReference type="PANTHER" id="PTHR46796">
    <property type="entry name" value="HTH-TYPE TRANSCRIPTIONAL ACTIVATOR RHAS-RELATED"/>
    <property type="match status" value="1"/>
</dbReference>
<evidence type="ECO:0000256" key="2">
    <source>
        <dbReference type="ARBA" id="ARBA00023125"/>
    </source>
</evidence>
<gene>
    <name evidence="5" type="ORF">ACFO4E_28860</name>
</gene>
<dbReference type="InterPro" id="IPR050204">
    <property type="entry name" value="AraC_XylS_family_regulators"/>
</dbReference>
<reference evidence="6" key="1">
    <citation type="journal article" date="2019" name="Int. J. Syst. Evol. Microbiol.">
        <title>The Global Catalogue of Microorganisms (GCM) 10K type strain sequencing project: providing services to taxonomists for standard genome sequencing and annotation.</title>
        <authorList>
            <consortium name="The Broad Institute Genomics Platform"/>
            <consortium name="The Broad Institute Genome Sequencing Center for Infectious Disease"/>
            <person name="Wu L."/>
            <person name="Ma J."/>
        </authorList>
    </citation>
    <scope>NUCLEOTIDE SEQUENCE [LARGE SCALE GENOMIC DNA]</scope>
    <source>
        <strain evidence="6">XZYJ18</strain>
    </source>
</reference>
<dbReference type="Pfam" id="PF12833">
    <property type="entry name" value="HTH_18"/>
    <property type="match status" value="1"/>
</dbReference>
<proteinExistence type="predicted"/>
<dbReference type="SUPFAM" id="SSF46689">
    <property type="entry name" value="Homeodomain-like"/>
    <property type="match status" value="1"/>
</dbReference>
<evidence type="ECO:0000256" key="1">
    <source>
        <dbReference type="ARBA" id="ARBA00023015"/>
    </source>
</evidence>
<dbReference type="PROSITE" id="PS01124">
    <property type="entry name" value="HTH_ARAC_FAMILY_2"/>
    <property type="match status" value="1"/>
</dbReference>
<comment type="caution">
    <text evidence="5">The sequence shown here is derived from an EMBL/GenBank/DDBJ whole genome shotgun (WGS) entry which is preliminary data.</text>
</comment>
<protein>
    <submittedName>
        <fullName evidence="5">Helix-turn-helix domain-containing protein</fullName>
    </submittedName>
</protein>
<evidence type="ECO:0000259" key="4">
    <source>
        <dbReference type="PROSITE" id="PS01124"/>
    </source>
</evidence>
<dbReference type="InterPro" id="IPR018060">
    <property type="entry name" value="HTH_AraC"/>
</dbReference>
<keyword evidence="3" id="KW-0804">Transcription</keyword>
<sequence>MLKRRPIGVAPELRPWISEITALHADADTVVVDEPDHATTLTLRSAPGESPRLVVMGPRTRALYFTGAPGPSCLKVRVRPGRARRLLGRSLRGLVDQVVPLSELWGSADPLAGLPADPDAFARALVAAARGGPDVRGDLVGEAAGMVSAAGVRTSADRLHISERHLRTLFADGVGVAPKRFARIDRVRTVLEHGTTRPWSELALAAGYADHSHMTAEFRSLMGVPPTVFFAGGVSPDVHCGTS</sequence>
<dbReference type="SMART" id="SM00342">
    <property type="entry name" value="HTH_ARAC"/>
    <property type="match status" value="1"/>
</dbReference>
<feature type="domain" description="HTH araC/xylS-type" evidence="4">
    <location>
        <begin position="156"/>
        <end position="232"/>
    </location>
</feature>
<keyword evidence="1" id="KW-0805">Transcription regulation</keyword>